<dbReference type="Gene3D" id="3.30.110.60">
    <property type="entry name" value="YhbY-like"/>
    <property type="match status" value="1"/>
</dbReference>
<proteinExistence type="predicted"/>
<evidence type="ECO:0000256" key="1">
    <source>
        <dbReference type="ARBA" id="ARBA00022884"/>
    </source>
</evidence>
<dbReference type="GO" id="GO:0003723">
    <property type="term" value="F:RNA binding"/>
    <property type="evidence" value="ECO:0007669"/>
    <property type="project" value="UniProtKB-UniRule"/>
</dbReference>
<dbReference type="InterPro" id="IPR001890">
    <property type="entry name" value="RNA-binding_CRM"/>
</dbReference>
<comment type="caution">
    <text evidence="5">The sequence shown here is derived from an EMBL/GenBank/DDBJ whole genome shotgun (WGS) entry which is preliminary data.</text>
</comment>
<evidence type="ECO:0000313" key="5">
    <source>
        <dbReference type="EMBL" id="HIQ70236.1"/>
    </source>
</evidence>
<dbReference type="SMART" id="SM01103">
    <property type="entry name" value="CRS1_YhbY"/>
    <property type="match status" value="1"/>
</dbReference>
<evidence type="ECO:0000256" key="2">
    <source>
        <dbReference type="PROSITE-ProRule" id="PRU00626"/>
    </source>
</evidence>
<dbReference type="InterPro" id="IPR051925">
    <property type="entry name" value="RNA-binding_domain"/>
</dbReference>
<organism evidence="5 6">
    <name type="scientific">Candidatus Avoscillospira stercorigallinarum</name>
    <dbReference type="NCBI Taxonomy" id="2840708"/>
    <lineage>
        <taxon>Bacteria</taxon>
        <taxon>Bacillati</taxon>
        <taxon>Bacillota</taxon>
        <taxon>Clostridia</taxon>
        <taxon>Eubacteriales</taxon>
        <taxon>Oscillospiraceae</taxon>
        <taxon>Oscillospiraceae incertae sedis</taxon>
        <taxon>Candidatus Avoscillospira</taxon>
    </lineage>
</organism>
<protein>
    <submittedName>
        <fullName evidence="5">YhbY family RNA-binding protein</fullName>
    </submittedName>
</protein>
<reference evidence="5" key="2">
    <citation type="journal article" date="2021" name="PeerJ">
        <title>Extensive microbial diversity within the chicken gut microbiome revealed by metagenomics and culture.</title>
        <authorList>
            <person name="Gilroy R."/>
            <person name="Ravi A."/>
            <person name="Getino M."/>
            <person name="Pursley I."/>
            <person name="Horton D.L."/>
            <person name="Alikhan N.F."/>
            <person name="Baker D."/>
            <person name="Gharbi K."/>
            <person name="Hall N."/>
            <person name="Watson M."/>
            <person name="Adriaenssens E.M."/>
            <person name="Foster-Nyarko E."/>
            <person name="Jarju S."/>
            <person name="Secka A."/>
            <person name="Antonio M."/>
            <person name="Oren A."/>
            <person name="Chaudhuri R.R."/>
            <person name="La Ragione R."/>
            <person name="Hildebrand F."/>
            <person name="Pallen M.J."/>
        </authorList>
    </citation>
    <scope>NUCLEOTIDE SEQUENCE</scope>
    <source>
        <strain evidence="5">ChiSjej2B20-13462</strain>
    </source>
</reference>
<dbReference type="PROSITE" id="PS51295">
    <property type="entry name" value="CRM"/>
    <property type="match status" value="1"/>
</dbReference>
<sequence length="156" mass="17259">MLNSKERAALRARANGLDTTLMVGKGGVSDAVLEEAETLLEARELVKGRVLESALLTAREVSDAICEATGADGVATAGSTFVIWRRSKKLEAERQRKAAAAKKLQKKVNPVKVGRQRRRAAAKAEREKRDQYFHDEAVKAAIARRQQMQRRDESDT</sequence>
<feature type="region of interest" description="Disordered" evidence="3">
    <location>
        <begin position="101"/>
        <end position="129"/>
    </location>
</feature>
<feature type="domain" description="CRM" evidence="4">
    <location>
        <begin position="1"/>
        <end position="96"/>
    </location>
</feature>
<dbReference type="InterPro" id="IPR035920">
    <property type="entry name" value="YhbY-like_sf"/>
</dbReference>
<dbReference type="AlphaFoldDB" id="A0A9D1CNX0"/>
<evidence type="ECO:0000256" key="3">
    <source>
        <dbReference type="SAM" id="MobiDB-lite"/>
    </source>
</evidence>
<keyword evidence="1 2" id="KW-0694">RNA-binding</keyword>
<dbReference type="Pfam" id="PF01985">
    <property type="entry name" value="CRS1_YhbY"/>
    <property type="match status" value="1"/>
</dbReference>
<accession>A0A9D1CNX0</accession>
<evidence type="ECO:0000313" key="6">
    <source>
        <dbReference type="Proteomes" id="UP000886874"/>
    </source>
</evidence>
<dbReference type="PANTHER" id="PTHR40065">
    <property type="entry name" value="RNA-BINDING PROTEIN YHBY"/>
    <property type="match status" value="1"/>
</dbReference>
<dbReference type="EMBL" id="DVFN01000110">
    <property type="protein sequence ID" value="HIQ70236.1"/>
    <property type="molecule type" value="Genomic_DNA"/>
</dbReference>
<name>A0A9D1CNX0_9FIRM</name>
<dbReference type="SUPFAM" id="SSF75471">
    <property type="entry name" value="YhbY-like"/>
    <property type="match status" value="1"/>
</dbReference>
<dbReference type="PANTHER" id="PTHR40065:SF3">
    <property type="entry name" value="RNA-BINDING PROTEIN YHBY"/>
    <property type="match status" value="1"/>
</dbReference>
<dbReference type="Proteomes" id="UP000886874">
    <property type="component" value="Unassembled WGS sequence"/>
</dbReference>
<gene>
    <name evidence="5" type="ORF">IAA67_07905</name>
</gene>
<evidence type="ECO:0000259" key="4">
    <source>
        <dbReference type="PROSITE" id="PS51295"/>
    </source>
</evidence>
<reference evidence="5" key="1">
    <citation type="submission" date="2020-10" db="EMBL/GenBank/DDBJ databases">
        <authorList>
            <person name="Gilroy R."/>
        </authorList>
    </citation>
    <scope>NUCLEOTIDE SEQUENCE</scope>
    <source>
        <strain evidence="5">ChiSjej2B20-13462</strain>
    </source>
</reference>